<dbReference type="PANTHER" id="PTHR28583:SF1">
    <property type="entry name" value="ACID CERAMIDASE"/>
    <property type="match status" value="1"/>
</dbReference>
<dbReference type="AlphaFoldDB" id="A0AAD6CKV9"/>
<dbReference type="Pfam" id="PF15508">
    <property type="entry name" value="NAAA-beta"/>
    <property type="match status" value="1"/>
</dbReference>
<protein>
    <recommendedName>
        <fullName evidence="1">ceramidase</fullName>
        <ecNumber evidence="1">3.5.1.23</ecNumber>
    </recommendedName>
</protein>
<name>A0AAD6CKV9_9EURO</name>
<keyword evidence="4" id="KW-1185">Reference proteome</keyword>
<dbReference type="EMBL" id="JAQIZZ010000008">
    <property type="protein sequence ID" value="KAJ5524505.1"/>
    <property type="molecule type" value="Genomic_DNA"/>
</dbReference>
<gene>
    <name evidence="3" type="ORF">N7494_011155</name>
</gene>
<dbReference type="Proteomes" id="UP001220324">
    <property type="component" value="Unassembled WGS sequence"/>
</dbReference>
<organism evidence="3 4">
    <name type="scientific">Penicillium frequentans</name>
    <dbReference type="NCBI Taxonomy" id="3151616"/>
    <lineage>
        <taxon>Eukaryota</taxon>
        <taxon>Fungi</taxon>
        <taxon>Dikarya</taxon>
        <taxon>Ascomycota</taxon>
        <taxon>Pezizomycotina</taxon>
        <taxon>Eurotiomycetes</taxon>
        <taxon>Eurotiomycetidae</taxon>
        <taxon>Eurotiales</taxon>
        <taxon>Aspergillaceae</taxon>
        <taxon>Penicillium</taxon>
    </lineage>
</organism>
<dbReference type="GO" id="GO:0017040">
    <property type="term" value="F:N-acylsphingosine amidohydrolase activity"/>
    <property type="evidence" value="ECO:0007669"/>
    <property type="project" value="UniProtKB-EC"/>
</dbReference>
<accession>A0AAD6CKV9</accession>
<evidence type="ECO:0000313" key="3">
    <source>
        <dbReference type="EMBL" id="KAJ5524505.1"/>
    </source>
</evidence>
<dbReference type="InterPro" id="IPR029130">
    <property type="entry name" value="Acid_ceramidase_N"/>
</dbReference>
<evidence type="ECO:0000313" key="4">
    <source>
        <dbReference type="Proteomes" id="UP001220324"/>
    </source>
</evidence>
<evidence type="ECO:0000259" key="2">
    <source>
        <dbReference type="Pfam" id="PF15508"/>
    </source>
</evidence>
<comment type="caution">
    <text evidence="3">The sequence shown here is derived from an EMBL/GenBank/DDBJ whole genome shotgun (WGS) entry which is preliminary data.</text>
</comment>
<dbReference type="EC" id="3.5.1.23" evidence="1"/>
<evidence type="ECO:0000256" key="1">
    <source>
        <dbReference type="ARBA" id="ARBA00011891"/>
    </source>
</evidence>
<sequence>MAEITEQSVDLSQMGQNIPVFRINLSLPPTERFVALATLYRDRMRALRGMFDELIKSINPKIPVQLIHKLAWLCLRRLHTRDETEELRGISRATDIDMYLLICLNTVLDLLMGCTSGGIRVRSTASGTRMLHFRTLDWGMDPLRDLIVQLEFVRDADPEKVIATSITYVGFVGVLTGVRQDLSVSLNFRPVHDTTRNYAFYANHLFVLLGLRQSISSLLRQCILLPTSEGHNKKPLFSTLADIVANVPGIPTTAAYLIFSDGSSTVAMEKDHRTAVVRSSSSFIVATNHDQEEGSTPPETVADAKRKNHVGLTLVSDEMQVMADLVEDSNVRRDCMQSKWDHEVRKRKAVADQLPSKRSRILAEPSGSRSSLRLRKLREDEQIEVEAEQKRIAALNIDYDSEIAIERGRVVDWLTSFPVLNESTHYATIMDPSKGNVAWARRYDTSEWD</sequence>
<feature type="domain" description="Acid ceramidase N-terminal" evidence="2">
    <location>
        <begin position="17"/>
        <end position="78"/>
    </location>
</feature>
<dbReference type="PANTHER" id="PTHR28583">
    <property type="entry name" value="ACID AMIDASE"/>
    <property type="match status" value="1"/>
</dbReference>
<reference evidence="3 4" key="1">
    <citation type="journal article" date="2023" name="IMA Fungus">
        <title>Comparative genomic study of the Penicillium genus elucidates a diverse pangenome and 15 lateral gene transfer events.</title>
        <authorList>
            <person name="Petersen C."/>
            <person name="Sorensen T."/>
            <person name="Nielsen M.R."/>
            <person name="Sondergaard T.E."/>
            <person name="Sorensen J.L."/>
            <person name="Fitzpatrick D.A."/>
            <person name="Frisvad J.C."/>
            <person name="Nielsen K.L."/>
        </authorList>
    </citation>
    <scope>NUCLEOTIDE SEQUENCE [LARGE SCALE GENOMIC DNA]</scope>
    <source>
        <strain evidence="3 4">IBT 35679</strain>
    </source>
</reference>
<proteinExistence type="predicted"/>